<protein>
    <submittedName>
        <fullName evidence="2">Uncharacterized protein</fullName>
    </submittedName>
</protein>
<proteinExistence type="predicted"/>
<dbReference type="EMBL" id="AJIL01000076">
    <property type="protein sequence ID" value="KNE96890.1"/>
    <property type="molecule type" value="Genomic_DNA"/>
</dbReference>
<feature type="region of interest" description="Disordered" evidence="1">
    <location>
        <begin position="1"/>
        <end position="38"/>
    </location>
</feature>
<comment type="caution">
    <text evidence="2">The sequence shown here is derived from an EMBL/GenBank/DDBJ whole genome shotgun (WGS) entry which is preliminary data.</text>
</comment>
<dbReference type="AlphaFoldDB" id="A0A0L0VC84"/>
<dbReference type="Proteomes" id="UP000054564">
    <property type="component" value="Unassembled WGS sequence"/>
</dbReference>
<accession>A0A0L0VC84</accession>
<evidence type="ECO:0000256" key="1">
    <source>
        <dbReference type="SAM" id="MobiDB-lite"/>
    </source>
</evidence>
<evidence type="ECO:0000313" key="2">
    <source>
        <dbReference type="EMBL" id="KNE96890.1"/>
    </source>
</evidence>
<evidence type="ECO:0000313" key="3">
    <source>
        <dbReference type="Proteomes" id="UP000054564"/>
    </source>
</evidence>
<organism evidence="2 3">
    <name type="scientific">Puccinia striiformis f. sp. tritici PST-78</name>
    <dbReference type="NCBI Taxonomy" id="1165861"/>
    <lineage>
        <taxon>Eukaryota</taxon>
        <taxon>Fungi</taxon>
        <taxon>Dikarya</taxon>
        <taxon>Basidiomycota</taxon>
        <taxon>Pucciniomycotina</taxon>
        <taxon>Pucciniomycetes</taxon>
        <taxon>Pucciniales</taxon>
        <taxon>Pucciniaceae</taxon>
        <taxon>Puccinia</taxon>
    </lineage>
</organism>
<gene>
    <name evidence="2" type="ORF">PSTG_09874</name>
</gene>
<sequence length="144" mass="15606">MNQLDEILGSLGDTQAVGEQRTTQADSQPPAPVDDRAKDRSFLLRAARSATERGNQKEADALLRSLAEMFPEQGTVEKERDSTIPKAPANIMTTDNTEVTKDNDVSNRKDGSKGSIMKIGAVSYMVGEVPDYTFAGLPTSMIKT</sequence>
<reference evidence="3" key="1">
    <citation type="submission" date="2014-03" db="EMBL/GenBank/DDBJ databases">
        <title>The Genome Sequence of Puccinia striiformis f. sp. tritici PST-78.</title>
        <authorList>
            <consortium name="The Broad Institute Genome Sequencing Platform"/>
            <person name="Cuomo C."/>
            <person name="Hulbert S."/>
            <person name="Chen X."/>
            <person name="Walker B."/>
            <person name="Young S.K."/>
            <person name="Zeng Q."/>
            <person name="Gargeya S."/>
            <person name="Fitzgerald M."/>
            <person name="Haas B."/>
            <person name="Abouelleil A."/>
            <person name="Alvarado L."/>
            <person name="Arachchi H.M."/>
            <person name="Berlin A.M."/>
            <person name="Chapman S.B."/>
            <person name="Goldberg J."/>
            <person name="Griggs A."/>
            <person name="Gujja S."/>
            <person name="Hansen M."/>
            <person name="Howarth C."/>
            <person name="Imamovic A."/>
            <person name="Larimer J."/>
            <person name="McCowan C."/>
            <person name="Montmayeur A."/>
            <person name="Murphy C."/>
            <person name="Neiman D."/>
            <person name="Pearson M."/>
            <person name="Priest M."/>
            <person name="Roberts A."/>
            <person name="Saif S."/>
            <person name="Shea T."/>
            <person name="Sisk P."/>
            <person name="Sykes S."/>
            <person name="Wortman J."/>
            <person name="Nusbaum C."/>
            <person name="Birren B."/>
        </authorList>
    </citation>
    <scope>NUCLEOTIDE SEQUENCE [LARGE SCALE GENOMIC DNA]</scope>
    <source>
        <strain evidence="3">race PST-78</strain>
    </source>
</reference>
<name>A0A0L0VC84_9BASI</name>
<keyword evidence="3" id="KW-1185">Reference proteome</keyword>